<feature type="region of interest" description="Disordered" evidence="1">
    <location>
        <begin position="268"/>
        <end position="289"/>
    </location>
</feature>
<protein>
    <submittedName>
        <fullName evidence="2">Uncharacterized protein</fullName>
    </submittedName>
</protein>
<dbReference type="AlphaFoldDB" id="A0AAD3T7U4"/>
<keyword evidence="3" id="KW-1185">Reference proteome</keyword>
<accession>A0AAD3T7U4</accession>
<name>A0AAD3T7U4_NEPGR</name>
<evidence type="ECO:0000313" key="3">
    <source>
        <dbReference type="Proteomes" id="UP001279734"/>
    </source>
</evidence>
<evidence type="ECO:0000313" key="2">
    <source>
        <dbReference type="EMBL" id="GMH24443.1"/>
    </source>
</evidence>
<sequence length="386" mass="42376">MTLSIRRFQPRVFRRLRPKALMVMGLHLQLYLNPLLIPDCIYGNRYLTSLSGTVNIEKLVGNSSLSWVQKERDFPIQPLKSEPGLQSNVEAEVPKGCDKDVLFRDRVGGDQQLVSGLVGGRLELRSPYSSPVDSRSSPTGDLAPSEVVDGRFLNPITTTSSIAHLSPDGKETHEDIAFSPLNVEDLQGYGVSASGASISFMDILKRGIHLKDVDEPGTCGVHQLPITYTDCLEVVGCSSCYGRNVGSPSSGFAGSTLEGVPEMEQLDSPILNRQPRLGDPYQVVTDDYEDEDPSFCPSLRRLKRNLEEIRKQFNAYRACPNGDIAFLESRPASTLISEEPTNNSGGVTKTPSPLPTEVYPLPLKVEDLHIFSKCPKGVRRNACSLL</sequence>
<dbReference type="Proteomes" id="UP001279734">
    <property type="component" value="Unassembled WGS sequence"/>
</dbReference>
<dbReference type="EMBL" id="BSYO01000028">
    <property type="protein sequence ID" value="GMH24443.1"/>
    <property type="molecule type" value="Genomic_DNA"/>
</dbReference>
<proteinExistence type="predicted"/>
<organism evidence="2 3">
    <name type="scientific">Nepenthes gracilis</name>
    <name type="common">Slender pitcher plant</name>
    <dbReference type="NCBI Taxonomy" id="150966"/>
    <lineage>
        <taxon>Eukaryota</taxon>
        <taxon>Viridiplantae</taxon>
        <taxon>Streptophyta</taxon>
        <taxon>Embryophyta</taxon>
        <taxon>Tracheophyta</taxon>
        <taxon>Spermatophyta</taxon>
        <taxon>Magnoliopsida</taxon>
        <taxon>eudicotyledons</taxon>
        <taxon>Gunneridae</taxon>
        <taxon>Pentapetalae</taxon>
        <taxon>Caryophyllales</taxon>
        <taxon>Nepenthaceae</taxon>
        <taxon>Nepenthes</taxon>
    </lineage>
</organism>
<reference evidence="2" key="1">
    <citation type="submission" date="2023-05" db="EMBL/GenBank/DDBJ databases">
        <title>Nepenthes gracilis genome sequencing.</title>
        <authorList>
            <person name="Fukushima K."/>
        </authorList>
    </citation>
    <scope>NUCLEOTIDE SEQUENCE</scope>
    <source>
        <strain evidence="2">SING2019-196</strain>
    </source>
</reference>
<gene>
    <name evidence="2" type="ORF">Nepgr_026286</name>
</gene>
<comment type="caution">
    <text evidence="2">The sequence shown here is derived from an EMBL/GenBank/DDBJ whole genome shotgun (WGS) entry which is preliminary data.</text>
</comment>
<evidence type="ECO:0000256" key="1">
    <source>
        <dbReference type="SAM" id="MobiDB-lite"/>
    </source>
</evidence>